<sequence length="80" mass="9079">MGADKSRRSYVSGSVDVRTSRGFGRSPLQSTLKLSQQYKRRTTAARNRIQLISGLSFEERDQLMHIDSNDGQWQDSDDEG</sequence>
<dbReference type="Proteomes" id="UP000256964">
    <property type="component" value="Unassembled WGS sequence"/>
</dbReference>
<protein>
    <submittedName>
        <fullName evidence="2">Uncharacterized protein</fullName>
    </submittedName>
</protein>
<reference evidence="2 3" key="1">
    <citation type="journal article" date="2018" name="Biotechnol. Biofuels">
        <title>Integrative visual omics of the white-rot fungus Polyporus brumalis exposes the biotechnological potential of its oxidative enzymes for delignifying raw plant biomass.</title>
        <authorList>
            <person name="Miyauchi S."/>
            <person name="Rancon A."/>
            <person name="Drula E."/>
            <person name="Hage H."/>
            <person name="Chaduli D."/>
            <person name="Favel A."/>
            <person name="Grisel S."/>
            <person name="Henrissat B."/>
            <person name="Herpoel-Gimbert I."/>
            <person name="Ruiz-Duenas F.J."/>
            <person name="Chevret D."/>
            <person name="Hainaut M."/>
            <person name="Lin J."/>
            <person name="Wang M."/>
            <person name="Pangilinan J."/>
            <person name="Lipzen A."/>
            <person name="Lesage-Meessen L."/>
            <person name="Navarro D."/>
            <person name="Riley R."/>
            <person name="Grigoriev I.V."/>
            <person name="Zhou S."/>
            <person name="Raouche S."/>
            <person name="Rosso M.N."/>
        </authorList>
    </citation>
    <scope>NUCLEOTIDE SEQUENCE [LARGE SCALE GENOMIC DNA]</scope>
    <source>
        <strain evidence="2 3">BRFM 1820</strain>
    </source>
</reference>
<dbReference type="AlphaFoldDB" id="A0A371CJ22"/>
<keyword evidence="3" id="KW-1185">Reference proteome</keyword>
<evidence type="ECO:0000256" key="1">
    <source>
        <dbReference type="SAM" id="MobiDB-lite"/>
    </source>
</evidence>
<name>A0A371CJ22_9APHY</name>
<evidence type="ECO:0000313" key="3">
    <source>
        <dbReference type="Proteomes" id="UP000256964"/>
    </source>
</evidence>
<evidence type="ECO:0000313" key="2">
    <source>
        <dbReference type="EMBL" id="RDX40267.1"/>
    </source>
</evidence>
<proteinExistence type="predicted"/>
<dbReference type="EMBL" id="KZ857570">
    <property type="protein sequence ID" value="RDX40267.1"/>
    <property type="molecule type" value="Genomic_DNA"/>
</dbReference>
<feature type="region of interest" description="Disordered" evidence="1">
    <location>
        <begin position="1"/>
        <end position="29"/>
    </location>
</feature>
<organism evidence="2 3">
    <name type="scientific">Lentinus brumalis</name>
    <dbReference type="NCBI Taxonomy" id="2498619"/>
    <lineage>
        <taxon>Eukaryota</taxon>
        <taxon>Fungi</taxon>
        <taxon>Dikarya</taxon>
        <taxon>Basidiomycota</taxon>
        <taxon>Agaricomycotina</taxon>
        <taxon>Agaricomycetes</taxon>
        <taxon>Polyporales</taxon>
        <taxon>Polyporaceae</taxon>
        <taxon>Lentinus</taxon>
    </lineage>
</organism>
<gene>
    <name evidence="2" type="ORF">OH76DRAFT_1490440</name>
</gene>
<accession>A0A371CJ22</accession>